<dbReference type="InParanoid" id="A0A1V9XFA1"/>
<evidence type="ECO:0000256" key="3">
    <source>
        <dbReference type="ARBA" id="ARBA00004186"/>
    </source>
</evidence>
<evidence type="ECO:0000313" key="11">
    <source>
        <dbReference type="EMBL" id="OQR72214.1"/>
    </source>
</evidence>
<keyword evidence="10" id="KW-0966">Cell projection</keyword>
<keyword evidence="7" id="KW-0970">Cilium biogenesis/degradation</keyword>
<reference evidence="11 12" key="1">
    <citation type="journal article" date="2017" name="Gigascience">
        <title>Draft genome of the honey bee ectoparasitic mite, Tropilaelaps mercedesae, is shaped by the parasitic life history.</title>
        <authorList>
            <person name="Dong X."/>
            <person name="Armstrong S.D."/>
            <person name="Xia D."/>
            <person name="Makepeace B.L."/>
            <person name="Darby A.C."/>
            <person name="Kadowaki T."/>
        </authorList>
    </citation>
    <scope>NUCLEOTIDE SEQUENCE [LARGE SCALE GENOMIC DNA]</scope>
    <source>
        <strain evidence="11">Wuxi-XJTLU</strain>
    </source>
</reference>
<name>A0A1V9XFA1_9ACAR</name>
<comment type="subcellular location">
    <subcellularLocation>
        <location evidence="2">Cytoplasm</location>
        <location evidence="2">Cytoskeleton</location>
        <location evidence="2">Cilium basal body</location>
    </subcellularLocation>
    <subcellularLocation>
        <location evidence="1">Cytoplasm</location>
        <location evidence="1">Cytoskeleton</location>
        <location evidence="1">Microtubule organizing center</location>
        <location evidence="1">Centrosome</location>
        <location evidence="1">Centriole</location>
    </subcellularLocation>
    <subcellularLocation>
        <location evidence="3">Cytoplasm</location>
        <location evidence="3">Cytoskeleton</location>
        <location evidence="3">Spindle</location>
    </subcellularLocation>
</comment>
<evidence type="ECO:0000313" key="12">
    <source>
        <dbReference type="Proteomes" id="UP000192247"/>
    </source>
</evidence>
<gene>
    <name evidence="11" type="ORF">BIW11_10528</name>
</gene>
<dbReference type="GO" id="GO:0005814">
    <property type="term" value="C:centriole"/>
    <property type="evidence" value="ECO:0007669"/>
    <property type="project" value="UniProtKB-SubCell"/>
</dbReference>
<sequence length="176" mass="19754">MASTLDRADNAKVMKIGLILSGTPKLVVIFEKSEKALAISSKKRYRKKTMPIRGLYRHSDLKLIATEMCKKHAILTQLSRLQVEKLLAIVQETLKGASVAEAIRTATQKYTLDPDEDLNRLDDKTLQVKKQLMSESFEKNALKPGDPGFQYDVEVDFNNFETSAGWDSDSDGVVDF</sequence>
<keyword evidence="6" id="KW-0963">Cytoplasm</keyword>
<evidence type="ECO:0000256" key="9">
    <source>
        <dbReference type="ARBA" id="ARBA00023212"/>
    </source>
</evidence>
<accession>A0A1V9XFA1</accession>
<dbReference type="STRING" id="418985.A0A1V9XFA1"/>
<evidence type="ECO:0000256" key="6">
    <source>
        <dbReference type="ARBA" id="ARBA00022490"/>
    </source>
</evidence>
<keyword evidence="12" id="KW-1185">Reference proteome</keyword>
<dbReference type="PANTHER" id="PTHR31539">
    <property type="entry name" value="CENTROSOMAL PROTEIN OF 19K CEP19"/>
    <property type="match status" value="1"/>
</dbReference>
<evidence type="ECO:0000256" key="8">
    <source>
        <dbReference type="ARBA" id="ARBA00023069"/>
    </source>
</evidence>
<keyword evidence="8" id="KW-0969">Cilium</keyword>
<dbReference type="PANTHER" id="PTHR31539:SF1">
    <property type="entry name" value="CENTROSOMAL PROTEIN OF 19 KDA"/>
    <property type="match status" value="1"/>
</dbReference>
<dbReference type="GO" id="GO:0000922">
    <property type="term" value="C:spindle pole"/>
    <property type="evidence" value="ECO:0007669"/>
    <property type="project" value="TreeGrafter"/>
</dbReference>
<dbReference type="OrthoDB" id="2163581at2759"/>
<evidence type="ECO:0000256" key="5">
    <source>
        <dbReference type="ARBA" id="ARBA00022015"/>
    </source>
</evidence>
<evidence type="ECO:0000256" key="2">
    <source>
        <dbReference type="ARBA" id="ARBA00004120"/>
    </source>
</evidence>
<evidence type="ECO:0000256" key="4">
    <source>
        <dbReference type="ARBA" id="ARBA00009371"/>
    </source>
</evidence>
<evidence type="ECO:0000256" key="7">
    <source>
        <dbReference type="ARBA" id="ARBA00022794"/>
    </source>
</evidence>
<dbReference type="InterPro" id="IPR029412">
    <property type="entry name" value="CEP19"/>
</dbReference>
<dbReference type="Proteomes" id="UP000192247">
    <property type="component" value="Unassembled WGS sequence"/>
</dbReference>
<organism evidence="11 12">
    <name type="scientific">Tropilaelaps mercedesae</name>
    <dbReference type="NCBI Taxonomy" id="418985"/>
    <lineage>
        <taxon>Eukaryota</taxon>
        <taxon>Metazoa</taxon>
        <taxon>Ecdysozoa</taxon>
        <taxon>Arthropoda</taxon>
        <taxon>Chelicerata</taxon>
        <taxon>Arachnida</taxon>
        <taxon>Acari</taxon>
        <taxon>Parasitiformes</taxon>
        <taxon>Mesostigmata</taxon>
        <taxon>Gamasina</taxon>
        <taxon>Dermanyssoidea</taxon>
        <taxon>Laelapidae</taxon>
        <taxon>Tropilaelaps</taxon>
    </lineage>
</organism>
<proteinExistence type="inferred from homology"/>
<dbReference type="EMBL" id="MNPL01012306">
    <property type="protein sequence ID" value="OQR72214.1"/>
    <property type="molecule type" value="Genomic_DNA"/>
</dbReference>
<dbReference type="GO" id="GO:0005813">
    <property type="term" value="C:centrosome"/>
    <property type="evidence" value="ECO:0007669"/>
    <property type="project" value="TreeGrafter"/>
</dbReference>
<dbReference type="Pfam" id="PF14933">
    <property type="entry name" value="CEP19"/>
    <property type="match status" value="1"/>
</dbReference>
<comment type="similarity">
    <text evidence="4">Belongs to the CEP19 family.</text>
</comment>
<dbReference type="GO" id="GO:0097712">
    <property type="term" value="P:vesicle targeting, trans-Golgi to periciliary membrane compartment"/>
    <property type="evidence" value="ECO:0007669"/>
    <property type="project" value="TreeGrafter"/>
</dbReference>
<dbReference type="GO" id="GO:0036064">
    <property type="term" value="C:ciliary basal body"/>
    <property type="evidence" value="ECO:0007669"/>
    <property type="project" value="TreeGrafter"/>
</dbReference>
<comment type="caution">
    <text evidence="11">The sequence shown here is derived from an EMBL/GenBank/DDBJ whole genome shotgun (WGS) entry which is preliminary data.</text>
</comment>
<evidence type="ECO:0000256" key="10">
    <source>
        <dbReference type="ARBA" id="ARBA00023273"/>
    </source>
</evidence>
<protein>
    <recommendedName>
        <fullName evidence="5">Centrosomal protein of 19 kDa</fullName>
    </recommendedName>
</protein>
<dbReference type="GO" id="GO:0034454">
    <property type="term" value="P:microtubule anchoring at centrosome"/>
    <property type="evidence" value="ECO:0007669"/>
    <property type="project" value="TreeGrafter"/>
</dbReference>
<keyword evidence="9" id="KW-0206">Cytoskeleton</keyword>
<dbReference type="AlphaFoldDB" id="A0A1V9XFA1"/>
<evidence type="ECO:0000256" key="1">
    <source>
        <dbReference type="ARBA" id="ARBA00004114"/>
    </source>
</evidence>